<evidence type="ECO:0000313" key="2">
    <source>
        <dbReference type="EMBL" id="VDO22352.1"/>
    </source>
</evidence>
<keyword evidence="1" id="KW-1133">Transmembrane helix</keyword>
<dbReference type="EMBL" id="UZAH01002536">
    <property type="protein sequence ID" value="VDO22352.1"/>
    <property type="molecule type" value="Genomic_DNA"/>
</dbReference>
<organism evidence="2">
    <name type="scientific">Heligmosomoides polygyrus</name>
    <name type="common">Parasitic roundworm</name>
    <dbReference type="NCBI Taxonomy" id="6339"/>
    <lineage>
        <taxon>Eukaryota</taxon>
        <taxon>Metazoa</taxon>
        <taxon>Ecdysozoa</taxon>
        <taxon>Nematoda</taxon>
        <taxon>Chromadorea</taxon>
        <taxon>Rhabditida</taxon>
        <taxon>Rhabditina</taxon>
        <taxon>Rhabditomorpha</taxon>
        <taxon>Strongyloidea</taxon>
        <taxon>Heligmosomidae</taxon>
        <taxon>Heligmosomoides</taxon>
    </lineage>
</organism>
<gene>
    <name evidence="2" type="ORF">HPBE_LOCUS1959</name>
</gene>
<keyword evidence="1" id="KW-0812">Transmembrane</keyword>
<accession>A0A3P7WY25</accession>
<protein>
    <submittedName>
        <fullName evidence="2">Uncharacterized protein</fullName>
    </submittedName>
</protein>
<feature type="transmembrane region" description="Helical" evidence="1">
    <location>
        <begin position="6"/>
        <end position="27"/>
    </location>
</feature>
<sequence>MLLKYVVPPLMLLCLLGNLLNLLIYSLSYFDGSSSVHFLRAKAIFNMIFVWSRLLEVIHAWTNPAQTWLEPLFWHTRSYIMTISNISGTMSTWLVSEHSSVWRGRHENLQERSERIGFWSLSTDSFKSKQTGSGTSRTEAFKHMFFEGIVA</sequence>
<keyword evidence="1" id="KW-0472">Membrane</keyword>
<name>A0A3P7WY25_HELPZ</name>
<dbReference type="OrthoDB" id="5839164at2759"/>
<reference evidence="2" key="1">
    <citation type="submission" date="2018-11" db="EMBL/GenBank/DDBJ databases">
        <authorList>
            <consortium name="Pathogen Informatics"/>
        </authorList>
    </citation>
    <scope>NUCLEOTIDE SEQUENCE [LARGE SCALE GENOMIC DNA]</scope>
</reference>
<evidence type="ECO:0000256" key="1">
    <source>
        <dbReference type="SAM" id="Phobius"/>
    </source>
</evidence>
<dbReference type="AlphaFoldDB" id="A0A3P7WY25"/>
<proteinExistence type="predicted"/>